<dbReference type="PANTHER" id="PTHR37984">
    <property type="entry name" value="PROTEIN CBG26694"/>
    <property type="match status" value="1"/>
</dbReference>
<dbReference type="AlphaFoldDB" id="A0A8B6HMC2"/>
<dbReference type="Gene3D" id="3.30.70.270">
    <property type="match status" value="1"/>
</dbReference>
<dbReference type="InterPro" id="IPR041577">
    <property type="entry name" value="RT_RNaseH_2"/>
</dbReference>
<evidence type="ECO:0000259" key="1">
    <source>
        <dbReference type="Pfam" id="PF17919"/>
    </source>
</evidence>
<reference evidence="2" key="1">
    <citation type="submission" date="2018-11" db="EMBL/GenBank/DDBJ databases">
        <authorList>
            <person name="Alioto T."/>
            <person name="Alioto T."/>
        </authorList>
    </citation>
    <scope>NUCLEOTIDE SEQUENCE</scope>
</reference>
<dbReference type="SUPFAM" id="SSF56672">
    <property type="entry name" value="DNA/RNA polymerases"/>
    <property type="match status" value="1"/>
</dbReference>
<evidence type="ECO:0000313" key="3">
    <source>
        <dbReference type="Proteomes" id="UP000596742"/>
    </source>
</evidence>
<comment type="caution">
    <text evidence="2">The sequence shown here is derived from an EMBL/GenBank/DDBJ whole genome shotgun (WGS) entry which is preliminary data.</text>
</comment>
<gene>
    <name evidence="2" type="ORF">MGAL_10B090577</name>
</gene>
<name>A0A8B6HMC2_MYTGA</name>
<dbReference type="PANTHER" id="PTHR37984:SF8">
    <property type="entry name" value="CCHC-TYPE DOMAIN-CONTAINING PROTEIN"/>
    <property type="match status" value="1"/>
</dbReference>
<dbReference type="InterPro" id="IPR050951">
    <property type="entry name" value="Retrovirus_Pol_polyprotein"/>
</dbReference>
<dbReference type="InterPro" id="IPR043502">
    <property type="entry name" value="DNA/RNA_pol_sf"/>
</dbReference>
<dbReference type="OrthoDB" id="6151154at2759"/>
<accession>A0A8B6HMC2</accession>
<keyword evidence="3" id="KW-1185">Reference proteome</keyword>
<proteinExistence type="predicted"/>
<evidence type="ECO:0000313" key="2">
    <source>
        <dbReference type="EMBL" id="VDI82298.1"/>
    </source>
</evidence>
<feature type="domain" description="Reverse transcriptase/retrotransposon-derived protein RNase H-like" evidence="1">
    <location>
        <begin position="40"/>
        <end position="110"/>
    </location>
</feature>
<dbReference type="InterPro" id="IPR043128">
    <property type="entry name" value="Rev_trsase/Diguanyl_cyclase"/>
</dbReference>
<dbReference type="EMBL" id="UYJE01010336">
    <property type="protein sequence ID" value="VDI82298.1"/>
    <property type="molecule type" value="Genomic_DNA"/>
</dbReference>
<protein>
    <recommendedName>
        <fullName evidence="1">Reverse transcriptase/retrotransposon-derived protein RNase H-like domain-containing protein</fullName>
    </recommendedName>
</protein>
<dbReference type="Proteomes" id="UP000596742">
    <property type="component" value="Unassembled WGS sequence"/>
</dbReference>
<sequence>MSKPECVKDLQTFRGFIQYLGKFMPNMSTLSAPLRTLLGWDEIQETSFQRLKEMATNAPLLQFYALNKPLTLSVDASSKGLGAVLIQNQKPVAYASRLTQTQQRYPQIEK</sequence>
<dbReference type="Pfam" id="PF17919">
    <property type="entry name" value="RT_RNaseH_2"/>
    <property type="match status" value="1"/>
</dbReference>
<organism evidence="2 3">
    <name type="scientific">Mytilus galloprovincialis</name>
    <name type="common">Mediterranean mussel</name>
    <dbReference type="NCBI Taxonomy" id="29158"/>
    <lineage>
        <taxon>Eukaryota</taxon>
        <taxon>Metazoa</taxon>
        <taxon>Spiralia</taxon>
        <taxon>Lophotrochozoa</taxon>
        <taxon>Mollusca</taxon>
        <taxon>Bivalvia</taxon>
        <taxon>Autobranchia</taxon>
        <taxon>Pteriomorphia</taxon>
        <taxon>Mytilida</taxon>
        <taxon>Mytiloidea</taxon>
        <taxon>Mytilidae</taxon>
        <taxon>Mytilinae</taxon>
        <taxon>Mytilus</taxon>
    </lineage>
</organism>